<reference evidence="1 2" key="1">
    <citation type="submission" date="2019-03" db="EMBL/GenBank/DDBJ databases">
        <title>Three New Species of Nocardioides, Nocardioides euryhalodurans sp. nov., Nocardioides seonyuensis sp. nov. and Nocardioides eburneoflavus sp. nov. Iolated from Soil.</title>
        <authorList>
            <person name="Roh S.G."/>
            <person name="Lee C."/>
            <person name="Kim M.-K."/>
            <person name="Kim S.B."/>
        </authorList>
    </citation>
    <scope>NUCLEOTIDE SEQUENCE [LARGE SCALE GENOMIC DNA]</scope>
    <source>
        <strain evidence="1 2">MMS17-SY207-3</strain>
    </source>
</reference>
<evidence type="ECO:0000313" key="2">
    <source>
        <dbReference type="Proteomes" id="UP000294853"/>
    </source>
</evidence>
<gene>
    <name evidence="1" type="ORF">EXE58_12875</name>
</gene>
<dbReference type="SUPFAM" id="SSF51905">
    <property type="entry name" value="FAD/NAD(P)-binding domain"/>
    <property type="match status" value="1"/>
</dbReference>
<dbReference type="InterPro" id="IPR036188">
    <property type="entry name" value="FAD/NAD-bd_sf"/>
</dbReference>
<protein>
    <submittedName>
        <fullName evidence="1">NAD(P)/FAD-dependent oxidoreductase</fullName>
    </submittedName>
</protein>
<name>A0A4V1BMG3_9ACTN</name>
<accession>A0A4V1BMG3</accession>
<dbReference type="EMBL" id="CP038436">
    <property type="protein sequence ID" value="QBX56272.1"/>
    <property type="molecule type" value="Genomic_DNA"/>
</dbReference>
<dbReference type="Gene3D" id="3.50.50.60">
    <property type="entry name" value="FAD/NAD(P)-binding domain"/>
    <property type="match status" value="1"/>
</dbReference>
<evidence type="ECO:0000313" key="1">
    <source>
        <dbReference type="EMBL" id="QBX56272.1"/>
    </source>
</evidence>
<dbReference type="AlphaFoldDB" id="A0A4V1BMG3"/>
<proteinExistence type="predicted"/>
<dbReference type="OrthoDB" id="9773233at2"/>
<sequence length="467" mass="49785">MPRQCLGGSVARTVEVDYLVVGAGAAGMAFTDALVDHADVRVALVDRRHSVGGHWLEAYPFVRLHQASAFYGVASTLLGGGRLQTSGPETGLHERASLSEICLYYERVLARLLETGRVLLFAGCEYVGRRRIVSRVSGREFEVPETCRIVDAHYLAPETPAGTPPPFEVGEGVDVVPVGGLASLGWAHSQYVVVGSGKTGSDACTWLLARGVDPDAICWVRPRDPWFFNRAVIQPDPAIFLGMVGEVMEAATAATSLEDLFLRLEDAGVVLRVDRGTWPTMAKTPTLATWELELLRSIENVVRQGHVRRVDPGRITLEEGSVEVARDALVVHCAARGLQYPPLVPLWGPDAITLQPIRTGFPCFGAALAGYVEATRDDDATKNRLCPPTPLPDTPASWVAATVLGARATMSFGAEPDIKAWADTVALNPSRIPAGHPGGPALDAAVSRLGASAPKGLARLAELAGLS</sequence>
<organism evidence="1 2">
    <name type="scientific">Nocardioides seonyuensis</name>
    <dbReference type="NCBI Taxonomy" id="2518371"/>
    <lineage>
        <taxon>Bacteria</taxon>
        <taxon>Bacillati</taxon>
        <taxon>Actinomycetota</taxon>
        <taxon>Actinomycetes</taxon>
        <taxon>Propionibacteriales</taxon>
        <taxon>Nocardioidaceae</taxon>
        <taxon>Nocardioides</taxon>
    </lineage>
</organism>
<dbReference type="Proteomes" id="UP000294853">
    <property type="component" value="Chromosome"/>
</dbReference>
<dbReference type="KEGG" id="nsn:EXE58_12875"/>
<dbReference type="Pfam" id="PF13450">
    <property type="entry name" value="NAD_binding_8"/>
    <property type="match status" value="1"/>
</dbReference>
<keyword evidence="2" id="KW-1185">Reference proteome</keyword>